<dbReference type="Proteomes" id="UP001273209">
    <property type="component" value="Unassembled WGS sequence"/>
</dbReference>
<feature type="domain" description="Dienelactone hydrolase" evidence="1">
    <location>
        <begin position="37"/>
        <end position="259"/>
    </location>
</feature>
<dbReference type="Pfam" id="PF01738">
    <property type="entry name" value="DLH"/>
    <property type="match status" value="1"/>
</dbReference>
<gene>
    <name evidence="2" type="ORF">Triagg1_7676</name>
</gene>
<dbReference type="Gene3D" id="3.40.50.1820">
    <property type="entry name" value="alpha/beta hydrolase"/>
    <property type="match status" value="1"/>
</dbReference>
<dbReference type="EMBL" id="JAWRVG010000035">
    <property type="protein sequence ID" value="KAK4067233.1"/>
    <property type="molecule type" value="Genomic_DNA"/>
</dbReference>
<protein>
    <recommendedName>
        <fullName evidence="1">Dienelactone hydrolase domain-containing protein</fullName>
    </recommendedName>
</protein>
<evidence type="ECO:0000313" key="3">
    <source>
        <dbReference type="Proteomes" id="UP001273209"/>
    </source>
</evidence>
<dbReference type="GO" id="GO:0016787">
    <property type="term" value="F:hydrolase activity"/>
    <property type="evidence" value="ECO:0007669"/>
    <property type="project" value="InterPro"/>
</dbReference>
<evidence type="ECO:0000313" key="2">
    <source>
        <dbReference type="EMBL" id="KAK4067233.1"/>
    </source>
</evidence>
<evidence type="ECO:0000259" key="1">
    <source>
        <dbReference type="Pfam" id="PF01738"/>
    </source>
</evidence>
<organism evidence="2 3">
    <name type="scientific">Trichoderma aggressivum f. europaeum</name>
    <dbReference type="NCBI Taxonomy" id="173218"/>
    <lineage>
        <taxon>Eukaryota</taxon>
        <taxon>Fungi</taxon>
        <taxon>Dikarya</taxon>
        <taxon>Ascomycota</taxon>
        <taxon>Pezizomycotina</taxon>
        <taxon>Sordariomycetes</taxon>
        <taxon>Hypocreomycetidae</taxon>
        <taxon>Hypocreales</taxon>
        <taxon>Hypocreaceae</taxon>
        <taxon>Trichoderma</taxon>
    </lineage>
</organism>
<dbReference type="GeneID" id="87922342"/>
<dbReference type="PANTHER" id="PTHR17630">
    <property type="entry name" value="DIENELACTONE HYDROLASE"/>
    <property type="match status" value="1"/>
</dbReference>
<dbReference type="InterPro" id="IPR029058">
    <property type="entry name" value="AB_hydrolase_fold"/>
</dbReference>
<dbReference type="AlphaFoldDB" id="A0AAE1M2H9"/>
<dbReference type="SUPFAM" id="SSF53474">
    <property type="entry name" value="alpha/beta-Hydrolases"/>
    <property type="match status" value="1"/>
</dbReference>
<accession>A0AAE1M2H9</accession>
<dbReference type="InterPro" id="IPR002925">
    <property type="entry name" value="Dienelactn_hydro"/>
</dbReference>
<comment type="caution">
    <text evidence="2">The sequence shown here is derived from an EMBL/GenBank/DDBJ whole genome shotgun (WGS) entry which is preliminary data.</text>
</comment>
<sequence length="261" mass="28633">MASNPPGRCCIVGARHDTDIHRRGEPTGELINIEPNIQAYLATPPVGKSHEKVAVLFLPDVFGIWQNSKLVADSFAANGYTCLLLDTFDGDAVPLDKGHSGTFDFHSWLQNGSDGQHPHVPAAVDPIVLAGIKNLREMGFKKLGAVGYCFGAKYVIRNLKEGGIDCGYIAHPSSVEEDELAAISGPLSIAAAEIDRVFPMEKRHKSEEILIKTKQPYQINLFSSVTHGFAVRGDLSVQIQRFAKEQAFLQAISWFDEYLKI</sequence>
<reference evidence="2" key="1">
    <citation type="submission" date="2023-11" db="EMBL/GenBank/DDBJ databases">
        <title>The genome sequences of three competitors of mushroom-forming fungi.</title>
        <authorList>
            <person name="Beijen E."/>
            <person name="Ohm R.A."/>
        </authorList>
    </citation>
    <scope>NUCLEOTIDE SEQUENCE</scope>
    <source>
        <strain evidence="2">CBS 100526</strain>
    </source>
</reference>
<dbReference type="PANTHER" id="PTHR17630:SF44">
    <property type="entry name" value="PROTEIN AIM2"/>
    <property type="match status" value="1"/>
</dbReference>
<proteinExistence type="predicted"/>
<keyword evidence="3" id="KW-1185">Reference proteome</keyword>
<name>A0AAE1M2H9_9HYPO</name>
<dbReference type="RefSeq" id="XP_062753262.1">
    <property type="nucleotide sequence ID" value="XM_062902437.1"/>
</dbReference>